<gene>
    <name evidence="2" type="ORF">SBOR_7909</name>
</gene>
<protein>
    <recommendedName>
        <fullName evidence="1">2EXR domain-containing protein</fullName>
    </recommendedName>
</protein>
<dbReference type="InterPro" id="IPR045518">
    <property type="entry name" value="2EXR"/>
</dbReference>
<dbReference type="Proteomes" id="UP000019487">
    <property type="component" value="Unassembled WGS sequence"/>
</dbReference>
<dbReference type="EMBL" id="AYSA01000465">
    <property type="protein sequence ID" value="ESZ91714.1"/>
    <property type="molecule type" value="Genomic_DNA"/>
</dbReference>
<proteinExistence type="predicted"/>
<dbReference type="OrthoDB" id="3533210at2759"/>
<reference evidence="2 3" key="1">
    <citation type="journal article" date="2014" name="Genome Announc.">
        <title>Draft genome sequence of Sclerotinia borealis, a psychrophilic plant pathogenic fungus.</title>
        <authorList>
            <person name="Mardanov A.V."/>
            <person name="Beletsky A.V."/>
            <person name="Kadnikov V.V."/>
            <person name="Ignatov A.N."/>
            <person name="Ravin N.V."/>
        </authorList>
    </citation>
    <scope>NUCLEOTIDE SEQUENCE [LARGE SCALE GENOMIC DNA]</scope>
    <source>
        <strain evidence="3">F-4157</strain>
    </source>
</reference>
<keyword evidence="3" id="KW-1185">Reference proteome</keyword>
<feature type="domain" description="2EXR" evidence="1">
    <location>
        <begin position="257"/>
        <end position="370"/>
    </location>
</feature>
<dbReference type="HOGENOM" id="CLU_490162_0_0_1"/>
<dbReference type="PANTHER" id="PTHR35910">
    <property type="entry name" value="2EXR DOMAIN-CONTAINING PROTEIN"/>
    <property type="match status" value="1"/>
</dbReference>
<dbReference type="PANTHER" id="PTHR35910:SF1">
    <property type="entry name" value="2EXR DOMAIN-CONTAINING PROTEIN"/>
    <property type="match status" value="1"/>
</dbReference>
<dbReference type="Pfam" id="PF20150">
    <property type="entry name" value="2EXR"/>
    <property type="match status" value="1"/>
</dbReference>
<accession>W9CA23</accession>
<name>W9CA23_SCLBF</name>
<evidence type="ECO:0000259" key="1">
    <source>
        <dbReference type="Pfam" id="PF20150"/>
    </source>
</evidence>
<evidence type="ECO:0000313" key="2">
    <source>
        <dbReference type="EMBL" id="ESZ91714.1"/>
    </source>
</evidence>
<comment type="caution">
    <text evidence="2">The sequence shown here is derived from an EMBL/GenBank/DDBJ whole genome shotgun (WGS) entry which is preliminary data.</text>
</comment>
<evidence type="ECO:0000313" key="3">
    <source>
        <dbReference type="Proteomes" id="UP000019487"/>
    </source>
</evidence>
<organism evidence="2 3">
    <name type="scientific">Sclerotinia borealis (strain F-4128)</name>
    <dbReference type="NCBI Taxonomy" id="1432307"/>
    <lineage>
        <taxon>Eukaryota</taxon>
        <taxon>Fungi</taxon>
        <taxon>Dikarya</taxon>
        <taxon>Ascomycota</taxon>
        <taxon>Pezizomycotina</taxon>
        <taxon>Leotiomycetes</taxon>
        <taxon>Helotiales</taxon>
        <taxon>Sclerotiniaceae</taxon>
        <taxon>Sclerotinia</taxon>
    </lineage>
</organism>
<sequence length="556" mass="65514">MNEPCEDDLPVVWTLEEAEVFEKLQKDMEEATDNDYLTFFQKIHTKGIASRFRDWITSVTIKLNHDYGSSVAIRNVIIYQLVHHHHKRFNIMKSRSERPDMGKDIMYALSQKMVDLQDQLVASEQGLVLNSNLIVTAEAVMTCAKRFVQKMENIPEDFFESRMSYSNSQSILCSLCKLSQRAFFETQFDRFVSNNIEREESERKSWENRRRMDQLAYLPGPDAINLFKAIWPPLRSPLSGSYEMHHFNSPRGATDNFPQFSRLPLEVRYMIWKAELPKNGRIIFTEESRPEGLPWKWTQEARYPRPPLHLICKESYEAMKQVYTFTIELMRNYRGKLDRDKLRRYFDVGGDNWKDIPRLDMACINPDRDIVYRGSSNGHHVRDNMISSSYWTRKLFGLAQVKHLALNMDFVYDAFHEPIIENCIKTTRIKTEQLDRLEASCPNLESLTITCDHRKYAERHFGHLCYLGQSFKLVDVDFKFFFDDKFATPGHYHSLIPSLEYCDELFKYARARGSNYWQRLKLRTAVLVKPIRGWHDASDVYIRYESLALPLEDPST</sequence>
<dbReference type="AlphaFoldDB" id="W9CA23"/>